<gene>
    <name evidence="10" type="ORF">SASPL_154654</name>
</gene>
<reference evidence="10" key="1">
    <citation type="submission" date="2018-01" db="EMBL/GenBank/DDBJ databases">
        <authorList>
            <person name="Mao J.F."/>
        </authorList>
    </citation>
    <scope>NUCLEOTIDE SEQUENCE</scope>
    <source>
        <strain evidence="10">Huo1</strain>
        <tissue evidence="10">Leaf</tissue>
    </source>
</reference>
<feature type="domain" description="Rhamnogalacturonan lyase" evidence="8">
    <location>
        <begin position="278"/>
        <end position="465"/>
    </location>
</feature>
<evidence type="ECO:0000256" key="6">
    <source>
        <dbReference type="ARBA" id="ARBA00022729"/>
    </source>
</evidence>
<dbReference type="InterPro" id="IPR029413">
    <property type="entry name" value="RG-lyase_II"/>
</dbReference>
<keyword evidence="11" id="KW-1185">Reference proteome</keyword>
<evidence type="ECO:0000313" key="11">
    <source>
        <dbReference type="Proteomes" id="UP000298416"/>
    </source>
</evidence>
<dbReference type="InterPro" id="IPR013784">
    <property type="entry name" value="Carb-bd-like_fold"/>
</dbReference>
<dbReference type="PANTHER" id="PTHR32018:SF18">
    <property type="entry name" value="RHAMNOGALACTURONAN ENDOLYASE"/>
    <property type="match status" value="1"/>
</dbReference>
<organism evidence="10">
    <name type="scientific">Salvia splendens</name>
    <name type="common">Scarlet sage</name>
    <dbReference type="NCBI Taxonomy" id="180675"/>
    <lineage>
        <taxon>Eukaryota</taxon>
        <taxon>Viridiplantae</taxon>
        <taxon>Streptophyta</taxon>
        <taxon>Embryophyta</taxon>
        <taxon>Tracheophyta</taxon>
        <taxon>Spermatophyta</taxon>
        <taxon>Magnoliopsida</taxon>
        <taxon>eudicotyledons</taxon>
        <taxon>Gunneridae</taxon>
        <taxon>Pentapetalae</taxon>
        <taxon>asterids</taxon>
        <taxon>lamiids</taxon>
        <taxon>Lamiales</taxon>
        <taxon>Lamiaceae</taxon>
        <taxon>Nepetoideae</taxon>
        <taxon>Mentheae</taxon>
        <taxon>Salviinae</taxon>
        <taxon>Salvia</taxon>
        <taxon>Salvia subgen. Calosphace</taxon>
        <taxon>core Calosphace</taxon>
    </lineage>
</organism>
<dbReference type="GO" id="GO:0030246">
    <property type="term" value="F:carbohydrate binding"/>
    <property type="evidence" value="ECO:0007669"/>
    <property type="project" value="InterPro"/>
</dbReference>
<dbReference type="Gene3D" id="2.70.98.10">
    <property type="match status" value="2"/>
</dbReference>
<protein>
    <recommendedName>
        <fullName evidence="4">rhamnogalacturonan endolyase</fullName>
        <ecNumber evidence="4">4.2.2.23</ecNumber>
    </recommendedName>
</protein>
<dbReference type="InterPro" id="IPR011013">
    <property type="entry name" value="Gal_mutarotase_sf_dom"/>
</dbReference>
<feature type="domain" description="Rhamnogalacturonan lyase" evidence="8">
    <location>
        <begin position="967"/>
        <end position="1153"/>
    </location>
</feature>
<dbReference type="EC" id="4.2.2.23" evidence="4"/>
<dbReference type="InterPro" id="IPR051850">
    <property type="entry name" value="Polysacch_Lyase_4"/>
</dbReference>
<sequence>MVISDDKQRIMPTNMDLKTGQHLSYKEAILITNSSNPRLRGEVDDKYQYSCENKDNRVHGWISSKSNPQIGFWVITPSDEFRSGGPVKQDLTSHASSTSLAIFFSVHYAGEDFGVRLRGGEWWNKVFGPVFMYLNSDSDSTSIWKDAKRQASQETKNWPYDFPLSRDFPHSNQRGTVTGRLFVNDSVITPAISAYVGLAQPGDAGSWQTNSKGYQFWSRSDERGHFSIKSVREGIYNLYAWVPGVIGDYKHHADIIVRPGSQVGMGNITYTPPRNGPTLWEIGIPDRTAAEFYVPDPAPHLVNRLYVNHTEKYRQYGLWDRYTDLYPDQDLIYTVGVSDYRRDWFFAHVNRRVNTSYVPTTWQIVFNMSKVIRRGRYTLRIALASSNMAEIQVRINKFKGARPHFSTGLIGKDNAIARHGIHGLHSLYNVTILGAQLVEGTNTIYLRQSRPSSPFIGVMYDYIRFEALPQNSSAPNISNACASINTIGSRTDPVPTLMEFLVHLDSGIIKLTLVKPSGTIARPAAIIAMDEIKDVDSNNGGGLQGVARPIRGFSGDAAGLLDPYYNGRFKEQATNCTLSELQRDEKASTIVVANSEGREGKVPTNAVEHSSKVVNAFFEDHAVESPGTDVKPMCLTDVFLEKNLVSLAMEFFMESLMFLEERCLMASYAICRLHCTSFNFIAQTEDRIEVSFTSTWNVSHGENVAPLNIDKRYIILRGVSSFYSYAIFEHLEGWPAVNIGEARIVFKLDENIDAYCQRQEKEMPTTNDREKGRTLDFKEAVVLENPSNPTLQGEMDVKYQYSCNTKDNRIHGWISSESKVGFWVIRPSDEFQGGGPLKRDLTSHASSTSLAMFLSNHYVGVRVRVRNGEMLKETKKWPYDFPTSIDYFHADQRDVITCLGNHFWTQTDETGSFTITSVRAGKYNLYAWVPTVLGDFKHEFNILIKPGNKVELGDIVYRPPRNVPTLREIGIADRTATEFYILDPKPALVKKLFINHNDKYRQYGLWERYAHLYPDQDLTYIVGKNDYHKHWFFSHVNRKGKRGYKPTTWKIIFDALNVTRGANYTLRLALDYAQCANIQIWINDDPNDNIPHFETGRIGKDNAIARHGIHGLYWLYSINVDGYKLAHGTNTIYLKQSLQFGTFNGVLYDYICLEAPPT</sequence>
<dbReference type="GO" id="GO:0102210">
    <property type="term" value="F:rhamnogalacturonan endolyase activity"/>
    <property type="evidence" value="ECO:0007669"/>
    <property type="project" value="UniProtKB-EC"/>
</dbReference>
<evidence type="ECO:0000256" key="1">
    <source>
        <dbReference type="ARBA" id="ARBA00001324"/>
    </source>
</evidence>
<evidence type="ECO:0000256" key="5">
    <source>
        <dbReference type="ARBA" id="ARBA00022525"/>
    </source>
</evidence>
<evidence type="ECO:0000259" key="8">
    <source>
        <dbReference type="Pfam" id="PF14683"/>
    </source>
</evidence>
<evidence type="ECO:0000256" key="7">
    <source>
        <dbReference type="ARBA" id="ARBA00023239"/>
    </source>
</evidence>
<dbReference type="GO" id="GO:0005975">
    <property type="term" value="P:carbohydrate metabolic process"/>
    <property type="evidence" value="ECO:0007669"/>
    <property type="project" value="InterPro"/>
</dbReference>
<evidence type="ECO:0000256" key="2">
    <source>
        <dbReference type="ARBA" id="ARBA00004613"/>
    </source>
</evidence>
<evidence type="ECO:0000259" key="9">
    <source>
        <dbReference type="Pfam" id="PF14686"/>
    </source>
</evidence>
<dbReference type="AlphaFoldDB" id="A0A8X8W0G2"/>
<evidence type="ECO:0000256" key="3">
    <source>
        <dbReference type="ARBA" id="ARBA00010418"/>
    </source>
</evidence>
<dbReference type="Pfam" id="PF14686">
    <property type="entry name" value="fn3_3"/>
    <property type="match status" value="2"/>
</dbReference>
<accession>A0A8X8W0G2</accession>
<keyword evidence="6" id="KW-0732">Signal</keyword>
<dbReference type="InterPro" id="IPR010325">
    <property type="entry name" value="Rhamnogal_lyase"/>
</dbReference>
<dbReference type="SUPFAM" id="SSF49452">
    <property type="entry name" value="Starch-binding domain-like"/>
    <property type="match status" value="2"/>
</dbReference>
<dbReference type="SUPFAM" id="SSF74650">
    <property type="entry name" value="Galactose mutarotase-like"/>
    <property type="match status" value="2"/>
</dbReference>
<dbReference type="Gene3D" id="2.60.120.260">
    <property type="entry name" value="Galactose-binding domain-like"/>
    <property type="match status" value="2"/>
</dbReference>
<reference evidence="10" key="2">
    <citation type="submission" date="2020-08" db="EMBL/GenBank/DDBJ databases">
        <title>Plant Genome Project.</title>
        <authorList>
            <person name="Zhang R.-G."/>
        </authorList>
    </citation>
    <scope>NUCLEOTIDE SEQUENCE</scope>
    <source>
        <strain evidence="10">Huo1</strain>
        <tissue evidence="10">Leaf</tissue>
    </source>
</reference>
<evidence type="ECO:0000313" key="10">
    <source>
        <dbReference type="EMBL" id="KAG6385773.1"/>
    </source>
</evidence>
<dbReference type="CDD" id="cd10317">
    <property type="entry name" value="RGL4_C"/>
    <property type="match status" value="2"/>
</dbReference>
<keyword evidence="7" id="KW-0456">Lyase</keyword>
<feature type="domain" description="Rhamnogalacturonan lyase" evidence="9">
    <location>
        <begin position="193"/>
        <end position="262"/>
    </location>
</feature>
<keyword evidence="5" id="KW-0964">Secreted</keyword>
<dbReference type="GO" id="GO:0005576">
    <property type="term" value="C:extracellular region"/>
    <property type="evidence" value="ECO:0007669"/>
    <property type="project" value="UniProtKB-SubCell"/>
</dbReference>
<dbReference type="Gene3D" id="2.60.40.1120">
    <property type="entry name" value="Carboxypeptidase-like, regulatory domain"/>
    <property type="match status" value="2"/>
</dbReference>
<comment type="similarity">
    <text evidence="3">Belongs to the polysaccharide lyase 4 family.</text>
</comment>
<dbReference type="CDD" id="cd10316">
    <property type="entry name" value="RGL4_M"/>
    <property type="match status" value="2"/>
</dbReference>
<dbReference type="Pfam" id="PF14683">
    <property type="entry name" value="CBM-like"/>
    <property type="match status" value="2"/>
</dbReference>
<evidence type="ECO:0000256" key="4">
    <source>
        <dbReference type="ARBA" id="ARBA00012437"/>
    </source>
</evidence>
<feature type="domain" description="Rhamnogalacturonan lyase" evidence="9">
    <location>
        <begin position="898"/>
        <end position="951"/>
    </location>
</feature>
<dbReference type="EMBL" id="PNBA02000022">
    <property type="protein sequence ID" value="KAG6385773.1"/>
    <property type="molecule type" value="Genomic_DNA"/>
</dbReference>
<dbReference type="Pfam" id="PF06045">
    <property type="entry name" value="Rhamnogal_lyase"/>
    <property type="match status" value="2"/>
</dbReference>
<dbReference type="InterPro" id="IPR008979">
    <property type="entry name" value="Galactose-bd-like_sf"/>
</dbReference>
<comment type="subcellular location">
    <subcellularLocation>
        <location evidence="2">Secreted</location>
    </subcellularLocation>
</comment>
<dbReference type="Proteomes" id="UP000298416">
    <property type="component" value="Unassembled WGS sequence"/>
</dbReference>
<dbReference type="SUPFAM" id="SSF49785">
    <property type="entry name" value="Galactose-binding domain-like"/>
    <property type="match status" value="2"/>
</dbReference>
<comment type="caution">
    <text evidence="10">The sequence shown here is derived from an EMBL/GenBank/DDBJ whole genome shotgun (WGS) entry which is preliminary data.</text>
</comment>
<name>A0A8X8W0G2_SALSN</name>
<proteinExistence type="inferred from homology"/>
<comment type="catalytic activity">
    <reaction evidence="1">
        <text>Endotype eliminative cleavage of L-alpha-rhamnopyranosyl-(1-&gt;4)-alpha-D-galactopyranosyluronic acid bonds of rhamnogalacturonan I domains in ramified hairy regions of pectin leaving L-rhamnopyranose at the reducing end and 4-deoxy-4,5-unsaturated D-galactopyranosyluronic acid at the non-reducing end.</text>
        <dbReference type="EC" id="4.2.2.23"/>
    </reaction>
</comment>
<dbReference type="PANTHER" id="PTHR32018">
    <property type="entry name" value="RHAMNOGALACTURONATE LYASE FAMILY PROTEIN"/>
    <property type="match status" value="1"/>
</dbReference>
<dbReference type="InterPro" id="IPR029411">
    <property type="entry name" value="RG-lyase_III"/>
</dbReference>
<dbReference type="InterPro" id="IPR014718">
    <property type="entry name" value="GH-type_carb-bd"/>
</dbReference>